<evidence type="ECO:0000256" key="1">
    <source>
        <dbReference type="SAM" id="SignalP"/>
    </source>
</evidence>
<dbReference type="PANTHER" id="PTHR34406:SF1">
    <property type="entry name" value="PROTEIN YCEI"/>
    <property type="match status" value="1"/>
</dbReference>
<dbReference type="Gene3D" id="2.40.128.110">
    <property type="entry name" value="Lipid/polyisoprenoid-binding, YceI-like"/>
    <property type="match status" value="1"/>
</dbReference>
<feature type="domain" description="Lipid/polyisoprenoid-binding YceI-like" evidence="2">
    <location>
        <begin position="27"/>
        <end position="190"/>
    </location>
</feature>
<evidence type="ECO:0000259" key="2">
    <source>
        <dbReference type="SMART" id="SM00867"/>
    </source>
</evidence>
<dbReference type="EMBL" id="WTVS01000002">
    <property type="protein sequence ID" value="NMF96040.1"/>
    <property type="molecule type" value="Genomic_DNA"/>
</dbReference>
<name>A0ABX1N9Y5_9RHOO</name>
<evidence type="ECO:0000313" key="3">
    <source>
        <dbReference type="EMBL" id="NMF96040.1"/>
    </source>
</evidence>
<dbReference type="Proteomes" id="UP000634522">
    <property type="component" value="Unassembled WGS sequence"/>
</dbReference>
<proteinExistence type="predicted"/>
<gene>
    <name evidence="3" type="ORF">GPA27_01345</name>
</gene>
<accession>A0ABX1N9Y5</accession>
<evidence type="ECO:0000313" key="4">
    <source>
        <dbReference type="Proteomes" id="UP000634522"/>
    </source>
</evidence>
<organism evidence="3 4">
    <name type="scientific">Aromatoleum toluolicum</name>
    <dbReference type="NCBI Taxonomy" id="90060"/>
    <lineage>
        <taxon>Bacteria</taxon>
        <taxon>Pseudomonadati</taxon>
        <taxon>Pseudomonadota</taxon>
        <taxon>Betaproteobacteria</taxon>
        <taxon>Rhodocyclales</taxon>
        <taxon>Rhodocyclaceae</taxon>
        <taxon>Aromatoleum</taxon>
    </lineage>
</organism>
<dbReference type="InterPro" id="IPR007372">
    <property type="entry name" value="Lipid/polyisoprenoid-bd_YceI"/>
</dbReference>
<keyword evidence="1" id="KW-0732">Signal</keyword>
<dbReference type="PANTHER" id="PTHR34406">
    <property type="entry name" value="PROTEIN YCEI"/>
    <property type="match status" value="1"/>
</dbReference>
<dbReference type="RefSeq" id="WP_169137029.1">
    <property type="nucleotide sequence ID" value="NZ_WTVS01000002.1"/>
</dbReference>
<sequence length="192" mass="20379">MHNFAKLFAAIALSTAAAAPALAAPETYTVDGTHTFPRFSYSHFGMSTQLSRFNSTTGTVVLDKAAKTGAVDVVIDMKSVDTGYATFNGHIQGEDFLDTAKYPTATFKSTKVTFQGDKPVSIDGNLTIKGVTKPVTLKVTNYINMPHPMLKTDAIGADASVVIKRSEFNAGKFAPHVGDDVTVTISLEAVKG</sequence>
<dbReference type="Pfam" id="PF04264">
    <property type="entry name" value="YceI"/>
    <property type="match status" value="1"/>
</dbReference>
<comment type="caution">
    <text evidence="3">The sequence shown here is derived from an EMBL/GenBank/DDBJ whole genome shotgun (WGS) entry which is preliminary data.</text>
</comment>
<keyword evidence="4" id="KW-1185">Reference proteome</keyword>
<dbReference type="SUPFAM" id="SSF101874">
    <property type="entry name" value="YceI-like"/>
    <property type="match status" value="1"/>
</dbReference>
<dbReference type="InterPro" id="IPR036761">
    <property type="entry name" value="TTHA0802/YceI-like_sf"/>
</dbReference>
<protein>
    <submittedName>
        <fullName evidence="3">Polyisoprenoid-binding protein</fullName>
    </submittedName>
</protein>
<feature type="chain" id="PRO_5045461088" evidence="1">
    <location>
        <begin position="24"/>
        <end position="192"/>
    </location>
</feature>
<reference evidence="3 4" key="1">
    <citation type="submission" date="2019-12" db="EMBL/GenBank/DDBJ databases">
        <title>Comparative genomics gives insights into the taxonomy of the Azoarcus-Aromatoleum group and reveals separate origins of nif in the plant-associated Azoarcus and non-plant-associated Aromatoleum sub-groups.</title>
        <authorList>
            <person name="Lafos M."/>
            <person name="Maluk M."/>
            <person name="Batista M."/>
            <person name="Junghare M."/>
            <person name="Carmona M."/>
            <person name="Faoro H."/>
            <person name="Cruz L.M."/>
            <person name="Battistoni F."/>
            <person name="De Souza E."/>
            <person name="Pedrosa F."/>
            <person name="Chen W.-M."/>
            <person name="Poole P.S."/>
            <person name="Dixon R.A."/>
            <person name="James E.K."/>
        </authorList>
    </citation>
    <scope>NUCLEOTIDE SEQUENCE [LARGE SCALE GENOMIC DNA]</scope>
    <source>
        <strain evidence="3 4">T</strain>
    </source>
</reference>
<dbReference type="SMART" id="SM00867">
    <property type="entry name" value="YceI"/>
    <property type="match status" value="1"/>
</dbReference>
<feature type="signal peptide" evidence="1">
    <location>
        <begin position="1"/>
        <end position="23"/>
    </location>
</feature>